<evidence type="ECO:0000256" key="7">
    <source>
        <dbReference type="RuleBase" id="RU000363"/>
    </source>
</evidence>
<name>A0A7R6PCX8_9GAMM</name>
<keyword evidence="9" id="KW-1185">Reference proteome</keyword>
<dbReference type="KEGG" id="ajp:AMJAP_2524"/>
<evidence type="ECO:0000256" key="6">
    <source>
        <dbReference type="ARBA" id="ARBA00066933"/>
    </source>
</evidence>
<gene>
    <name evidence="8" type="ORF">AMJAP_2524</name>
</gene>
<comment type="catalytic activity">
    <reaction evidence="4">
        <text>2-hydroxyethane-1-sulfonate + NADP(+) = sulfoacetaldehyde + NADPH + H(+)</text>
        <dbReference type="Rhea" id="RHEA:29591"/>
        <dbReference type="ChEBI" id="CHEBI:15378"/>
        <dbReference type="ChEBI" id="CHEBI:57783"/>
        <dbReference type="ChEBI" id="CHEBI:58246"/>
        <dbReference type="ChEBI" id="CHEBI:58349"/>
        <dbReference type="ChEBI" id="CHEBI:61904"/>
        <dbReference type="EC" id="1.1.1.313"/>
    </reaction>
</comment>
<evidence type="ECO:0000256" key="1">
    <source>
        <dbReference type="ARBA" id="ARBA00005177"/>
    </source>
</evidence>
<dbReference type="OrthoDB" id="9810734at2"/>
<dbReference type="AlphaFoldDB" id="A0A7R6PCX8"/>
<comment type="pathway">
    <text evidence="1">Organosulfur degradation.</text>
</comment>
<protein>
    <recommendedName>
        <fullName evidence="6">sulfoacetaldehyde reductase (NADPH)</fullName>
        <ecNumber evidence="6">1.1.1.313</ecNumber>
    </recommendedName>
</protein>
<dbReference type="PANTHER" id="PTHR42901">
    <property type="entry name" value="ALCOHOL DEHYDROGENASE"/>
    <property type="match status" value="1"/>
</dbReference>
<dbReference type="Proteomes" id="UP000595663">
    <property type="component" value="Chromosome"/>
</dbReference>
<dbReference type="PANTHER" id="PTHR42901:SF1">
    <property type="entry name" value="ALCOHOL DEHYDROGENASE"/>
    <property type="match status" value="1"/>
</dbReference>
<dbReference type="PRINTS" id="PR00081">
    <property type="entry name" value="GDHRDH"/>
</dbReference>
<dbReference type="EC" id="1.1.1.313" evidence="6"/>
<evidence type="ECO:0000256" key="3">
    <source>
        <dbReference type="ARBA" id="ARBA00023002"/>
    </source>
</evidence>
<keyword evidence="3" id="KW-0560">Oxidoreductase</keyword>
<dbReference type="PRINTS" id="PR00080">
    <property type="entry name" value="SDRFAMILY"/>
</dbReference>
<organism evidence="8 9">
    <name type="scientific">Amphritea japonica ATCC BAA-1530</name>
    <dbReference type="NCBI Taxonomy" id="1278309"/>
    <lineage>
        <taxon>Bacteria</taxon>
        <taxon>Pseudomonadati</taxon>
        <taxon>Pseudomonadota</taxon>
        <taxon>Gammaproteobacteria</taxon>
        <taxon>Oceanospirillales</taxon>
        <taxon>Oceanospirillaceae</taxon>
        <taxon>Amphritea</taxon>
    </lineage>
</organism>
<dbReference type="Gene3D" id="3.40.50.720">
    <property type="entry name" value="NAD(P)-binding Rossmann-like Domain"/>
    <property type="match status" value="1"/>
</dbReference>
<evidence type="ECO:0000256" key="4">
    <source>
        <dbReference type="ARBA" id="ARBA00052263"/>
    </source>
</evidence>
<dbReference type="RefSeq" id="WP_019620079.1">
    <property type="nucleotide sequence ID" value="NZ_AP014545.1"/>
</dbReference>
<sequence>MALDHNITALVTGASSGIGEATARALRLQGVKVYAAARRIDRLEKLASETGCIPIHLDVRDRQAVKEFGEKYPIDILINNAGLGRALGSMWDAEIEDIEMTVDTNVTSAILMIKSVLPGMIKRGKGHIVNMSSVTAIYPLPAALYGATKSAIHKLSRDLRMELQGTGIRVTEMSPGRVTSEFYNVAIDDEHQLKKAVETQCDDLTAEDIADAIIYCVSAPWRVNVSQMEILPTEQTYGGTHFIPFEGRDKS</sequence>
<comment type="similarity">
    <text evidence="2 7">Belongs to the short-chain dehydrogenases/reductases (SDR) family.</text>
</comment>
<accession>A0A7R6PCX8</accession>
<dbReference type="SUPFAM" id="SSF51735">
    <property type="entry name" value="NAD(P)-binding Rossmann-fold domains"/>
    <property type="match status" value="1"/>
</dbReference>
<evidence type="ECO:0000313" key="9">
    <source>
        <dbReference type="Proteomes" id="UP000595663"/>
    </source>
</evidence>
<dbReference type="InterPro" id="IPR002347">
    <property type="entry name" value="SDR_fam"/>
</dbReference>
<reference evidence="8 9" key="1">
    <citation type="journal article" date="2008" name="Int. J. Syst. Evol. Microbiol.">
        <title>Amphritea japonica sp. nov. and Amphritea balenae sp. nov., isolated from the sediment adjacent to sperm whale carcasses off Kagoshima, Japan.</title>
        <authorList>
            <person name="Miyazaki M."/>
            <person name="Nogi Y."/>
            <person name="Fujiwara Y."/>
            <person name="Kawato M."/>
            <person name="Nagahama T."/>
            <person name="Kubokawa K."/>
            <person name="Horikoshi K."/>
        </authorList>
    </citation>
    <scope>NUCLEOTIDE SEQUENCE [LARGE SCALE GENOMIC DNA]</scope>
    <source>
        <strain evidence="8 9">ATCC BAA-1530</strain>
    </source>
</reference>
<comment type="subunit">
    <text evidence="5">Homodimer and heterotetramer.</text>
</comment>
<evidence type="ECO:0000313" key="8">
    <source>
        <dbReference type="EMBL" id="BBB27113.1"/>
    </source>
</evidence>
<evidence type="ECO:0000256" key="5">
    <source>
        <dbReference type="ARBA" id="ARBA00063095"/>
    </source>
</evidence>
<dbReference type="EMBL" id="AP014545">
    <property type="protein sequence ID" value="BBB27113.1"/>
    <property type="molecule type" value="Genomic_DNA"/>
</dbReference>
<dbReference type="FunFam" id="3.40.50.720:FF:000047">
    <property type="entry name" value="NADP-dependent L-serine/L-allo-threonine dehydrogenase"/>
    <property type="match status" value="1"/>
</dbReference>
<dbReference type="GO" id="GO:0016616">
    <property type="term" value="F:oxidoreductase activity, acting on the CH-OH group of donors, NAD or NADP as acceptor"/>
    <property type="evidence" value="ECO:0007669"/>
    <property type="project" value="UniProtKB-ARBA"/>
</dbReference>
<evidence type="ECO:0000256" key="2">
    <source>
        <dbReference type="ARBA" id="ARBA00006484"/>
    </source>
</evidence>
<dbReference type="InterPro" id="IPR036291">
    <property type="entry name" value="NAD(P)-bd_dom_sf"/>
</dbReference>
<proteinExistence type="inferred from homology"/>
<dbReference type="Pfam" id="PF00106">
    <property type="entry name" value="adh_short"/>
    <property type="match status" value="1"/>
</dbReference>